<dbReference type="PATRIC" id="fig|872965.6.peg.20"/>
<dbReference type="GO" id="GO:0003676">
    <property type="term" value="F:nucleic acid binding"/>
    <property type="evidence" value="ECO:0007669"/>
    <property type="project" value="InterPro"/>
</dbReference>
<dbReference type="EC" id="2.1.1.72" evidence="1"/>
<dbReference type="InterPro" id="IPR029063">
    <property type="entry name" value="SAM-dependent_MTases_sf"/>
</dbReference>
<dbReference type="InterPro" id="IPR050953">
    <property type="entry name" value="N4_N6_ade-DNA_methylase"/>
</dbReference>
<evidence type="ECO:0000256" key="6">
    <source>
        <dbReference type="SAM" id="Coils"/>
    </source>
</evidence>
<accession>A0A0P6Y897</accession>
<dbReference type="GO" id="GO:0006304">
    <property type="term" value="P:DNA modification"/>
    <property type="evidence" value="ECO:0007669"/>
    <property type="project" value="InterPro"/>
</dbReference>
<dbReference type="InterPro" id="IPR011639">
    <property type="entry name" value="MethylTrfase_TaqI-like_dom"/>
</dbReference>
<keyword evidence="2" id="KW-0489">Methyltransferase</keyword>
<evidence type="ECO:0000256" key="3">
    <source>
        <dbReference type="ARBA" id="ARBA00022679"/>
    </source>
</evidence>
<evidence type="ECO:0000313" key="8">
    <source>
        <dbReference type="EMBL" id="KPL89055.1"/>
    </source>
</evidence>
<evidence type="ECO:0000256" key="5">
    <source>
        <dbReference type="ARBA" id="ARBA00047942"/>
    </source>
</evidence>
<name>A0A0P6Y897_9CHLR</name>
<dbReference type="EMBL" id="LGKN01000003">
    <property type="protein sequence ID" value="KPL89055.1"/>
    <property type="molecule type" value="Genomic_DNA"/>
</dbReference>
<dbReference type="Gene3D" id="3.40.50.150">
    <property type="entry name" value="Vaccinia Virus protein VP39"/>
    <property type="match status" value="2"/>
</dbReference>
<keyword evidence="3" id="KW-0808">Transferase</keyword>
<dbReference type="PANTHER" id="PTHR33841:SF1">
    <property type="entry name" value="DNA METHYLTRANSFERASE A"/>
    <property type="match status" value="1"/>
</dbReference>
<feature type="coiled-coil region" evidence="6">
    <location>
        <begin position="621"/>
        <end position="655"/>
    </location>
</feature>
<proteinExistence type="predicted"/>
<dbReference type="PROSITE" id="PS00092">
    <property type="entry name" value="N6_MTASE"/>
    <property type="match status" value="1"/>
</dbReference>
<protein>
    <recommendedName>
        <fullName evidence="1">site-specific DNA-methyltransferase (adenine-specific)</fullName>
        <ecNumber evidence="1">2.1.1.72</ecNumber>
    </recommendedName>
</protein>
<reference evidence="8 9" key="1">
    <citation type="submission" date="2015-07" db="EMBL/GenBank/DDBJ databases">
        <title>Whole genome sequence of Ardenticatena maritima DSM 23922.</title>
        <authorList>
            <person name="Hemp J."/>
            <person name="Ward L.M."/>
            <person name="Pace L.A."/>
            <person name="Fischer W.W."/>
        </authorList>
    </citation>
    <scope>NUCLEOTIDE SEQUENCE [LARGE SCALE GENOMIC DNA]</scope>
    <source>
        <strain evidence="8 9">110S</strain>
    </source>
</reference>
<gene>
    <name evidence="8" type="ORF">SE16_00400</name>
</gene>
<keyword evidence="4" id="KW-0949">S-adenosyl-L-methionine</keyword>
<evidence type="ECO:0000256" key="2">
    <source>
        <dbReference type="ARBA" id="ARBA00022603"/>
    </source>
</evidence>
<evidence type="ECO:0000256" key="1">
    <source>
        <dbReference type="ARBA" id="ARBA00011900"/>
    </source>
</evidence>
<dbReference type="Proteomes" id="UP000050502">
    <property type="component" value="Unassembled WGS sequence"/>
</dbReference>
<evidence type="ECO:0000259" key="7">
    <source>
        <dbReference type="Pfam" id="PF07669"/>
    </source>
</evidence>
<dbReference type="InterPro" id="IPR002052">
    <property type="entry name" value="DNA_methylase_N6_adenine_CS"/>
</dbReference>
<dbReference type="PANTHER" id="PTHR33841">
    <property type="entry name" value="DNA METHYLTRANSFERASE YEEA-RELATED"/>
    <property type="match status" value="1"/>
</dbReference>
<organism evidence="8 9">
    <name type="scientific">Ardenticatena maritima</name>
    <dbReference type="NCBI Taxonomy" id="872965"/>
    <lineage>
        <taxon>Bacteria</taxon>
        <taxon>Bacillati</taxon>
        <taxon>Chloroflexota</taxon>
        <taxon>Ardenticatenia</taxon>
        <taxon>Ardenticatenales</taxon>
        <taxon>Ardenticatenaceae</taxon>
        <taxon>Ardenticatena</taxon>
    </lineage>
</organism>
<feature type="domain" description="Type II methyltransferase M.TaqI-like" evidence="7">
    <location>
        <begin position="479"/>
        <end position="801"/>
    </location>
</feature>
<sequence>MDNRDRIQSLIRDFSPESLTALFRQIAPTFRPRHETFNSLIKQGWPFDDVQQLGVIELPGQQTVLIGAIRVSGELTARSSKKKQYELGKRILKAGNHNAGIFAFYDDRGRFRLSLITVTYSGTHRQFSTFRRYTFFVDPDLPNKTFVNQIGRANFSSLEGILDAFALEAVSDAFYQEFKPKYDAIAADVQGTSDEQLKQDFALLFVIRTIFLGFVQKKGWLGDKQRFLQDFWQEYQSSGRPRDTFYKEWLEPLFFEALNNPPGYKVAYGRAPFSEETQNTLQMAPYLNGELFKRKKGIDDQGLWIPDELIRDFFDFLFQYNFTVEENELYDEELELNPEFLGIIFERLTNKDQGAVYTPRVEVDLMCRLALVKWLEKTTGIEKEDLYHLFFREAGTGEEFDEYQKQGDFSPAEIRTLIEKLESVTVCDPAAGSGAFEVGMLQVLDQTLENLYSRNNTPADLKAKAPTPFERKKAIIERSLYGVEVKRWAVWINHLRLWLTLFVDMPDDYKTLPTPLLPNLTFKVRTGDSLVQRLGDKTFPVQGHANLSPAIKRQITDLKKKKREFFYNQNHDAHLIEQAELAVFRAILDEQIEERRKEINRLQQPPAKNLSFLEDVAADEAARQAEERKKRKAEIAALEAEIAELEAQKRSLKDERPFIWSIEFAEIFFDRGGFDIIIGNPPYLAAHSKDEKKKIRDPNGLMPPKEYKNALDEMMRLDFPDYFAKSRAQTDKFKKERKPSGRSDLYTYFYIRSLRLLNPQGVHVFICSNSWLDASYGAWLQEFFLRKTPMCFVIDNHAKRSFARADVNTVITVAGAPLERGAVPGEHVVRFVAFKQPFEDAVLSENLLAIENATDILKTDAFRVFPITVADLLAEGSDDGRYMGDKWGGKYLRAPNVFLKILKSRNYFRVKDVARVLGYVHDNNVSDRYPSAPFIKSIRDIRKITIAPEDVTWQGVSTKGETRVKGDLLFARTFDNVHLILWNKNRFVIGKEFYRILAERIEPKTLALLLNSTLAILQRELFGLHNLGGGAIKFNKNDVELFILPKTLNRSFENQIFDKFLNREIYDVFTECGIDPKSDIPIAKQEPNPLPDRKALDDIVFDALGLTEEERKEVYRAVCQLVWERISKARSV</sequence>
<dbReference type="RefSeq" id="WP_060687060.1">
    <property type="nucleotide sequence ID" value="NZ_LGKN01000003.1"/>
</dbReference>
<dbReference type="CDD" id="cd14686">
    <property type="entry name" value="bZIP"/>
    <property type="match status" value="1"/>
</dbReference>
<dbReference type="SUPFAM" id="SSF53335">
    <property type="entry name" value="S-adenosyl-L-methionine-dependent methyltransferases"/>
    <property type="match status" value="1"/>
</dbReference>
<dbReference type="GO" id="GO:0032259">
    <property type="term" value="P:methylation"/>
    <property type="evidence" value="ECO:0007669"/>
    <property type="project" value="UniProtKB-KW"/>
</dbReference>
<dbReference type="Pfam" id="PF07669">
    <property type="entry name" value="Eco57I"/>
    <property type="match status" value="1"/>
</dbReference>
<keyword evidence="6" id="KW-0175">Coiled coil</keyword>
<evidence type="ECO:0000313" key="9">
    <source>
        <dbReference type="Proteomes" id="UP000050502"/>
    </source>
</evidence>
<evidence type="ECO:0000256" key="4">
    <source>
        <dbReference type="ARBA" id="ARBA00022691"/>
    </source>
</evidence>
<dbReference type="AlphaFoldDB" id="A0A0P6Y897"/>
<dbReference type="GO" id="GO:0009007">
    <property type="term" value="F:site-specific DNA-methyltransferase (adenine-specific) activity"/>
    <property type="evidence" value="ECO:0007669"/>
    <property type="project" value="UniProtKB-EC"/>
</dbReference>
<comment type="caution">
    <text evidence="8">The sequence shown here is derived from an EMBL/GenBank/DDBJ whole genome shotgun (WGS) entry which is preliminary data.</text>
</comment>
<comment type="catalytic activity">
    <reaction evidence="5">
        <text>a 2'-deoxyadenosine in DNA + S-adenosyl-L-methionine = an N(6)-methyl-2'-deoxyadenosine in DNA + S-adenosyl-L-homocysteine + H(+)</text>
        <dbReference type="Rhea" id="RHEA:15197"/>
        <dbReference type="Rhea" id="RHEA-COMP:12418"/>
        <dbReference type="Rhea" id="RHEA-COMP:12419"/>
        <dbReference type="ChEBI" id="CHEBI:15378"/>
        <dbReference type="ChEBI" id="CHEBI:57856"/>
        <dbReference type="ChEBI" id="CHEBI:59789"/>
        <dbReference type="ChEBI" id="CHEBI:90615"/>
        <dbReference type="ChEBI" id="CHEBI:90616"/>
        <dbReference type="EC" id="2.1.1.72"/>
    </reaction>
</comment>
<dbReference type="PRINTS" id="PR00507">
    <property type="entry name" value="N12N6MTFRASE"/>
</dbReference>
<dbReference type="REBASE" id="132897">
    <property type="entry name" value="Ama110SORF400P"/>
</dbReference>